<dbReference type="Proteomes" id="UP001433508">
    <property type="component" value="Unassembled WGS sequence"/>
</dbReference>
<accession>A0ACC3T4L6</accession>
<comment type="caution">
    <text evidence="1">The sequence shown here is derived from an EMBL/GenBank/DDBJ whole genome shotgun (WGS) entry which is preliminary data.</text>
</comment>
<keyword evidence="2" id="KW-1185">Reference proteome</keyword>
<evidence type="ECO:0000313" key="2">
    <source>
        <dbReference type="Proteomes" id="UP001433508"/>
    </source>
</evidence>
<gene>
    <name evidence="1" type="ORF">V1525DRAFT_400872</name>
</gene>
<protein>
    <submittedName>
        <fullName evidence="1">Uncharacterized protein</fullName>
    </submittedName>
</protein>
<organism evidence="1 2">
    <name type="scientific">Lipomyces kononenkoae</name>
    <name type="common">Yeast</name>
    <dbReference type="NCBI Taxonomy" id="34357"/>
    <lineage>
        <taxon>Eukaryota</taxon>
        <taxon>Fungi</taxon>
        <taxon>Dikarya</taxon>
        <taxon>Ascomycota</taxon>
        <taxon>Saccharomycotina</taxon>
        <taxon>Lipomycetes</taxon>
        <taxon>Lipomycetales</taxon>
        <taxon>Lipomycetaceae</taxon>
        <taxon>Lipomyces</taxon>
    </lineage>
</organism>
<proteinExistence type="predicted"/>
<evidence type="ECO:0000313" key="1">
    <source>
        <dbReference type="EMBL" id="KAK9238551.1"/>
    </source>
</evidence>
<feature type="non-terminal residue" evidence="1">
    <location>
        <position position="691"/>
    </location>
</feature>
<reference evidence="2" key="1">
    <citation type="journal article" date="2024" name="Front. Bioeng. Biotechnol.">
        <title>Genome-scale model development and genomic sequencing of the oleaginous clade Lipomyces.</title>
        <authorList>
            <person name="Czajka J.J."/>
            <person name="Han Y."/>
            <person name="Kim J."/>
            <person name="Mondo S.J."/>
            <person name="Hofstad B.A."/>
            <person name="Robles A."/>
            <person name="Haridas S."/>
            <person name="Riley R."/>
            <person name="LaButti K."/>
            <person name="Pangilinan J."/>
            <person name="Andreopoulos W."/>
            <person name="Lipzen A."/>
            <person name="Yan J."/>
            <person name="Wang M."/>
            <person name="Ng V."/>
            <person name="Grigoriev I.V."/>
            <person name="Spatafora J.W."/>
            <person name="Magnuson J.K."/>
            <person name="Baker S.E."/>
            <person name="Pomraning K.R."/>
        </authorList>
    </citation>
    <scope>NUCLEOTIDE SEQUENCE [LARGE SCALE GENOMIC DNA]</scope>
    <source>
        <strain evidence="2">CBS 7786</strain>
    </source>
</reference>
<sequence length="691" mass="77367">MDGPDDQYDDLSFGTELKDGFKVTEAWIGNGVRWLEDIQMFYRERAALEKEYSVKLLAITKKYFDKKAKKSISLSVGDNPQVTPGSLESASLVAWTDILTQTENVANEKDRLSNEFSLQIADQLRGLQNRYEEFRKKHVAFNETLMEERDVAYTELKKSKQAYDASCQVVENSRTKVEKSFDNSKTKAARHYEQHRLDMNNSKNSYLISINVTNRLKDKYYFQDIPALLDSMQDLNEARVRKMNYIWSQAVVLETACIERCKDHLSASSHSVSLNAPVLDSAMFMRHNAIPDWSPPQDFLYEPSPIWHDDDEMITDEPAKIYLRNKVAQSRRGIQELRATVEQKRKDIESLYKQREMAIEDSTKGNFDEIFTKLIATQRDAAVTDSKRIGLEVEVETIELVVGDIVRGTKPHNFKSVSFKMPTTCMFCNDTIWGLSRHGFKCQDCGYTCHAKCQMKVPADCGGISMKKKKKKNKGSAETSSFANGDDSEDAASFTRTSTVTSYTSSMLDTVSRFGRHKSSSKTATKAAAANDPYALPETGQRIEEARAKYSYTPNGEGEIALSEGDRLQILEPHDGTGWVLVRNGINSGLVPFSYIEAIHDRTRASSVSSSTASVATGGKKKGPAVAPKRGAKKINYVIAMYDYFASSDAELTIHEGDKIMLTGADTGAGWTEGELNGVVGSFPTNYVRPA</sequence>
<name>A0ACC3T4L6_LIPKO</name>
<dbReference type="EMBL" id="MU971355">
    <property type="protein sequence ID" value="KAK9238551.1"/>
    <property type="molecule type" value="Genomic_DNA"/>
</dbReference>